<proteinExistence type="predicted"/>
<protein>
    <submittedName>
        <fullName evidence="2">Uncharacterized protein</fullName>
    </submittedName>
</protein>
<dbReference type="EMBL" id="LDQA01000001">
    <property type="protein sequence ID" value="KTR08580.1"/>
    <property type="molecule type" value="Genomic_DNA"/>
</dbReference>
<dbReference type="RefSeq" id="WP_058598438.1">
    <property type="nucleotide sequence ID" value="NZ_LDQA01000001.1"/>
</dbReference>
<evidence type="ECO:0000313" key="2">
    <source>
        <dbReference type="EMBL" id="KTR08580.1"/>
    </source>
</evidence>
<gene>
    <name evidence="2" type="ORF">NS365_01190</name>
</gene>
<reference evidence="2 3" key="1">
    <citation type="journal article" date="2016" name="Front. Microbiol.">
        <title>Genomic Resource of Rice Seed Associated Bacteria.</title>
        <authorList>
            <person name="Midha S."/>
            <person name="Bansal K."/>
            <person name="Sharma S."/>
            <person name="Kumar N."/>
            <person name="Patil P.P."/>
            <person name="Chaudhry V."/>
            <person name="Patil P.B."/>
        </authorList>
    </citation>
    <scope>NUCLEOTIDE SEQUENCE [LARGE SCALE GENOMIC DNA]</scope>
    <source>
        <strain evidence="2 3">NS365</strain>
    </source>
</reference>
<feature type="compositionally biased region" description="Low complexity" evidence="1">
    <location>
        <begin position="65"/>
        <end position="77"/>
    </location>
</feature>
<feature type="compositionally biased region" description="Low complexity" evidence="1">
    <location>
        <begin position="36"/>
        <end position="47"/>
    </location>
</feature>
<dbReference type="Proteomes" id="UP000078529">
    <property type="component" value="Unassembled WGS sequence"/>
</dbReference>
<sequence length="389" mass="39115">MAKATKADLVKEAEGLGIDVDGRWGIETIQEKIDAARAAQRQDGQGDAAEDQAGDGETGEGGDAASGDAGSQASDASGEGGDRPPLADEPAAGSSEIASVSGSRDGLEQADESDGADPGAVPGAIEGQADAQDQAGEGETVVPLPEAGGVSSDPAGAAAQVSDAAQLEDPGASDAGGSPDASSSQDGGSNIGVLDASDDGEDQAGSDLAGEPEGSDASDASGRDPFLEMSPDYLAARDAMTWPMVAAFQAACSVRGVANGREAGSFAIDLDWMPGTETADKMIALVRHAVPFVRTWSDAPAEALYGHVASGGGVNLVLDVAWADLDLADQAAWTVFRDTLVTLDRFIASDAARNAAVEERPVFAVSADELTLETADDRFASSDFAGVRA</sequence>
<accession>A0A147DBM7</accession>
<dbReference type="PATRIC" id="fig|401562.4.peg.239"/>
<comment type="caution">
    <text evidence="2">The sequence shown here is derived from an EMBL/GenBank/DDBJ whole genome shotgun (WGS) entry which is preliminary data.</text>
</comment>
<evidence type="ECO:0000256" key="1">
    <source>
        <dbReference type="SAM" id="MobiDB-lite"/>
    </source>
</evidence>
<feature type="compositionally biased region" description="Acidic residues" evidence="1">
    <location>
        <begin position="48"/>
        <end position="60"/>
    </location>
</feature>
<name>A0A147DBM7_9HYPH</name>
<keyword evidence="3" id="KW-1185">Reference proteome</keyword>
<dbReference type="AlphaFoldDB" id="A0A147DBM7"/>
<evidence type="ECO:0000313" key="3">
    <source>
        <dbReference type="Proteomes" id="UP000078529"/>
    </source>
</evidence>
<organism evidence="2 3">
    <name type="scientific">Aureimonas ureilytica</name>
    <dbReference type="NCBI Taxonomy" id="401562"/>
    <lineage>
        <taxon>Bacteria</taxon>
        <taxon>Pseudomonadati</taxon>
        <taxon>Pseudomonadota</taxon>
        <taxon>Alphaproteobacteria</taxon>
        <taxon>Hyphomicrobiales</taxon>
        <taxon>Aurantimonadaceae</taxon>
        <taxon>Aureimonas</taxon>
    </lineage>
</organism>
<feature type="compositionally biased region" description="Basic and acidic residues" evidence="1">
    <location>
        <begin position="1"/>
        <end position="35"/>
    </location>
</feature>
<feature type="compositionally biased region" description="Low complexity" evidence="1">
    <location>
        <begin position="155"/>
        <end position="188"/>
    </location>
</feature>
<feature type="region of interest" description="Disordered" evidence="1">
    <location>
        <begin position="1"/>
        <end position="225"/>
    </location>
</feature>